<dbReference type="InterPro" id="IPR003439">
    <property type="entry name" value="ABC_transporter-like_ATP-bd"/>
</dbReference>
<dbReference type="InterPro" id="IPR003593">
    <property type="entry name" value="AAA+_ATPase"/>
</dbReference>
<dbReference type="InterPro" id="IPR027417">
    <property type="entry name" value="P-loop_NTPase"/>
</dbReference>
<dbReference type="SUPFAM" id="SSF52540">
    <property type="entry name" value="P-loop containing nucleoside triphosphate hydrolases"/>
    <property type="match status" value="2"/>
</dbReference>
<dbReference type="SMART" id="SM00382">
    <property type="entry name" value="AAA"/>
    <property type="match status" value="2"/>
</dbReference>
<dbReference type="InterPro" id="IPR017871">
    <property type="entry name" value="ABC_transporter-like_CS"/>
</dbReference>
<dbReference type="GO" id="GO:0055085">
    <property type="term" value="P:transmembrane transport"/>
    <property type="evidence" value="ECO:0007669"/>
    <property type="project" value="UniProtKB-ARBA"/>
</dbReference>
<dbReference type="Pfam" id="PF08352">
    <property type="entry name" value="oligo_HPY"/>
    <property type="match status" value="1"/>
</dbReference>
<dbReference type="PANTHER" id="PTHR43776:SF7">
    <property type="entry name" value="D,D-DIPEPTIDE TRANSPORT ATP-BINDING PROTEIN DDPF-RELATED"/>
    <property type="match status" value="1"/>
</dbReference>
<dbReference type="Gene3D" id="3.40.50.300">
    <property type="entry name" value="P-loop containing nucleotide triphosphate hydrolases"/>
    <property type="match status" value="2"/>
</dbReference>
<dbReference type="GO" id="GO:0015833">
    <property type="term" value="P:peptide transport"/>
    <property type="evidence" value="ECO:0007669"/>
    <property type="project" value="InterPro"/>
</dbReference>
<evidence type="ECO:0000313" key="8">
    <source>
        <dbReference type="Proteomes" id="UP000289411"/>
    </source>
</evidence>
<proteinExistence type="inferred from homology"/>
<evidence type="ECO:0000256" key="4">
    <source>
        <dbReference type="ARBA" id="ARBA00022741"/>
    </source>
</evidence>
<feature type="domain" description="ABC transporter" evidence="6">
    <location>
        <begin position="276"/>
        <end position="522"/>
    </location>
</feature>
<dbReference type="FunFam" id="3.40.50.300:FF:002585">
    <property type="entry name" value="Glutathione import ATP-binding protein GsiA"/>
    <property type="match status" value="1"/>
</dbReference>
<comment type="similarity">
    <text evidence="2">Belongs to the ABC transporter superfamily.</text>
</comment>
<organism evidence="7 8">
    <name type="scientific">Lichenibacterium ramalinae</name>
    <dbReference type="NCBI Taxonomy" id="2316527"/>
    <lineage>
        <taxon>Bacteria</taxon>
        <taxon>Pseudomonadati</taxon>
        <taxon>Pseudomonadota</taxon>
        <taxon>Alphaproteobacteria</taxon>
        <taxon>Hyphomicrobiales</taxon>
        <taxon>Lichenihabitantaceae</taxon>
        <taxon>Lichenibacterium</taxon>
    </lineage>
</organism>
<feature type="domain" description="ABC transporter" evidence="6">
    <location>
        <begin position="7"/>
        <end position="254"/>
    </location>
</feature>
<dbReference type="RefSeq" id="WP_129218501.1">
    <property type="nucleotide sequence ID" value="NZ_QYBC01000005.1"/>
</dbReference>
<keyword evidence="4" id="KW-0547">Nucleotide-binding</keyword>
<reference evidence="7 8" key="2">
    <citation type="submission" date="2019-02" db="EMBL/GenBank/DDBJ databases">
        <title>'Lichenibacterium ramalinii' gen. nov. sp. nov., 'Lichenibacterium minor' gen. nov. sp. nov.</title>
        <authorList>
            <person name="Pankratov T."/>
        </authorList>
    </citation>
    <scope>NUCLEOTIDE SEQUENCE [LARGE SCALE GENOMIC DNA]</scope>
    <source>
        <strain evidence="7 8">RmlP001</strain>
    </source>
</reference>
<sequence length="608" mass="65058">MADDQILRLEKLRVETITGRVLVDDVDVTLKRGEILGLIGESGAGKSTIGLASMAYARAGMRITGGTITLAGTELRASTALYRRNSRGKSIAYIAQSAAASFNPGMTLMDQVCEAPVTHGVMGRAEAEVYARKLFRTLQLPSPDTIGARYPHQVSGGQLQRVMAAMAMSCRPDVIVLDEPTTALDVTTQIEVLALLRDLIAEFGTAGLYITHDLAVVAQIAHRIMVLRHGKLVECGETRQILEAPRTEYCRALVNERREAEHLVLSVPDKVAQPVLRVTGVTAGYGAGATAKGAIAVVKGASFDLARGETLAIVGESGSGKSTMARIVTGLLPRWSGTIELDGKALPPALAQRPKEVLRRLQMVHQMPDTALNPRQSLAEIIGRPVALFFGKSRAEVRVRVLELLKLVGLPEDFADRRPGQLSGGQKQRVCIARALAAEPEVIICDEPTSALDPLVAEEVLKLLKGLQDRLGLAYVFITHDLGTVRRIAHRTAVMLKGEIIAQGPTAEIFAPPFHPYTEKLISSVPEMHTTWLDEVLARRGGTAGLVAGAADRPADPATAAHLAAADPAAVAEAERLAAEQLLAEGRGATALDDLQVEVRNLKGMLEI</sequence>
<dbReference type="InterPro" id="IPR013563">
    <property type="entry name" value="Oligopep_ABC_C"/>
</dbReference>
<dbReference type="PROSITE" id="PS50893">
    <property type="entry name" value="ABC_TRANSPORTER_2"/>
    <property type="match status" value="2"/>
</dbReference>
<dbReference type="AlphaFoldDB" id="A0A4Q2REJ8"/>
<protein>
    <submittedName>
        <fullName evidence="7">ABC transporter ATP-binding protein</fullName>
    </submittedName>
</protein>
<dbReference type="Proteomes" id="UP000289411">
    <property type="component" value="Unassembled WGS sequence"/>
</dbReference>
<name>A0A4Q2REJ8_9HYPH</name>
<reference evidence="7 8" key="1">
    <citation type="submission" date="2018-09" db="EMBL/GenBank/DDBJ databases">
        <authorList>
            <person name="Grouzdev D.S."/>
            <person name="Krutkina M.S."/>
        </authorList>
    </citation>
    <scope>NUCLEOTIDE SEQUENCE [LARGE SCALE GENOMIC DNA]</scope>
    <source>
        <strain evidence="7 8">RmlP001</strain>
    </source>
</reference>
<evidence type="ECO:0000256" key="5">
    <source>
        <dbReference type="ARBA" id="ARBA00022840"/>
    </source>
</evidence>
<evidence type="ECO:0000256" key="3">
    <source>
        <dbReference type="ARBA" id="ARBA00022448"/>
    </source>
</evidence>
<keyword evidence="8" id="KW-1185">Reference proteome</keyword>
<keyword evidence="5 7" id="KW-0067">ATP-binding</keyword>
<evidence type="ECO:0000256" key="2">
    <source>
        <dbReference type="ARBA" id="ARBA00005417"/>
    </source>
</evidence>
<dbReference type="EMBL" id="QYBC01000005">
    <property type="protein sequence ID" value="RYB05990.1"/>
    <property type="molecule type" value="Genomic_DNA"/>
</dbReference>
<comment type="subcellular location">
    <subcellularLocation>
        <location evidence="1">Cell inner membrane</location>
        <topology evidence="1">Peripheral membrane protein</topology>
    </subcellularLocation>
</comment>
<dbReference type="CDD" id="cd03257">
    <property type="entry name" value="ABC_NikE_OppD_transporters"/>
    <property type="match status" value="2"/>
</dbReference>
<evidence type="ECO:0000259" key="6">
    <source>
        <dbReference type="PROSITE" id="PS50893"/>
    </source>
</evidence>
<evidence type="ECO:0000256" key="1">
    <source>
        <dbReference type="ARBA" id="ARBA00004417"/>
    </source>
</evidence>
<dbReference type="InterPro" id="IPR050319">
    <property type="entry name" value="ABC_transp_ATP-bind"/>
</dbReference>
<dbReference type="PROSITE" id="PS00211">
    <property type="entry name" value="ABC_TRANSPORTER_1"/>
    <property type="match status" value="1"/>
</dbReference>
<gene>
    <name evidence="7" type="ORF">D3272_07285</name>
</gene>
<accession>A0A4Q2REJ8</accession>
<evidence type="ECO:0000313" key="7">
    <source>
        <dbReference type="EMBL" id="RYB05990.1"/>
    </source>
</evidence>
<dbReference type="OrthoDB" id="9802264at2"/>
<dbReference type="GO" id="GO:0016887">
    <property type="term" value="F:ATP hydrolysis activity"/>
    <property type="evidence" value="ECO:0007669"/>
    <property type="project" value="InterPro"/>
</dbReference>
<dbReference type="GO" id="GO:0005886">
    <property type="term" value="C:plasma membrane"/>
    <property type="evidence" value="ECO:0007669"/>
    <property type="project" value="UniProtKB-SubCell"/>
</dbReference>
<comment type="caution">
    <text evidence="7">The sequence shown here is derived from an EMBL/GenBank/DDBJ whole genome shotgun (WGS) entry which is preliminary data.</text>
</comment>
<dbReference type="GO" id="GO:0005524">
    <property type="term" value="F:ATP binding"/>
    <property type="evidence" value="ECO:0007669"/>
    <property type="project" value="UniProtKB-KW"/>
</dbReference>
<dbReference type="PANTHER" id="PTHR43776">
    <property type="entry name" value="TRANSPORT ATP-BINDING PROTEIN"/>
    <property type="match status" value="1"/>
</dbReference>
<keyword evidence="3" id="KW-0813">Transport</keyword>
<dbReference type="Pfam" id="PF00005">
    <property type="entry name" value="ABC_tran"/>
    <property type="match status" value="2"/>
</dbReference>